<feature type="compositionally biased region" description="Basic residues" evidence="1">
    <location>
        <begin position="32"/>
        <end position="42"/>
    </location>
</feature>
<keyword evidence="3" id="KW-1185">Reference proteome</keyword>
<dbReference type="AlphaFoldDB" id="A0AAV7N1Q5"/>
<organism evidence="2 3">
    <name type="scientific">Pleurodeles waltl</name>
    <name type="common">Iberian ribbed newt</name>
    <dbReference type="NCBI Taxonomy" id="8319"/>
    <lineage>
        <taxon>Eukaryota</taxon>
        <taxon>Metazoa</taxon>
        <taxon>Chordata</taxon>
        <taxon>Craniata</taxon>
        <taxon>Vertebrata</taxon>
        <taxon>Euteleostomi</taxon>
        <taxon>Amphibia</taxon>
        <taxon>Batrachia</taxon>
        <taxon>Caudata</taxon>
        <taxon>Salamandroidea</taxon>
        <taxon>Salamandridae</taxon>
        <taxon>Pleurodelinae</taxon>
        <taxon>Pleurodeles</taxon>
    </lineage>
</organism>
<evidence type="ECO:0000313" key="2">
    <source>
        <dbReference type="EMBL" id="KAJ1108213.1"/>
    </source>
</evidence>
<evidence type="ECO:0000313" key="3">
    <source>
        <dbReference type="Proteomes" id="UP001066276"/>
    </source>
</evidence>
<evidence type="ECO:0000256" key="1">
    <source>
        <dbReference type="SAM" id="MobiDB-lite"/>
    </source>
</evidence>
<sequence>MLGARRARSPPLARAGFTVRCGDRKYGISKGHVTRRRSKAAGKRSSQQRRAMPAECNNPQKSTHTKAMKLTVHETQRSEDTVDTRARQLLSARGRAAASEMTGCRTCVWRSQ</sequence>
<feature type="region of interest" description="Disordered" evidence="1">
    <location>
        <begin position="28"/>
        <end position="63"/>
    </location>
</feature>
<dbReference type="Proteomes" id="UP001066276">
    <property type="component" value="Chromosome 9"/>
</dbReference>
<gene>
    <name evidence="2" type="ORF">NDU88_005595</name>
</gene>
<accession>A0AAV7N1Q5</accession>
<name>A0AAV7N1Q5_PLEWA</name>
<dbReference type="EMBL" id="JANPWB010000013">
    <property type="protein sequence ID" value="KAJ1108213.1"/>
    <property type="molecule type" value="Genomic_DNA"/>
</dbReference>
<proteinExistence type="predicted"/>
<protein>
    <submittedName>
        <fullName evidence="2">Uncharacterized protein</fullName>
    </submittedName>
</protein>
<reference evidence="2" key="1">
    <citation type="journal article" date="2022" name="bioRxiv">
        <title>Sequencing and chromosome-scale assembly of the giantPleurodeles waltlgenome.</title>
        <authorList>
            <person name="Brown T."/>
            <person name="Elewa A."/>
            <person name="Iarovenko S."/>
            <person name="Subramanian E."/>
            <person name="Araus A.J."/>
            <person name="Petzold A."/>
            <person name="Susuki M."/>
            <person name="Suzuki K.-i.T."/>
            <person name="Hayashi T."/>
            <person name="Toyoda A."/>
            <person name="Oliveira C."/>
            <person name="Osipova E."/>
            <person name="Leigh N.D."/>
            <person name="Simon A."/>
            <person name="Yun M.H."/>
        </authorList>
    </citation>
    <scope>NUCLEOTIDE SEQUENCE</scope>
    <source>
        <strain evidence="2">20211129_DDA</strain>
        <tissue evidence="2">Liver</tissue>
    </source>
</reference>
<comment type="caution">
    <text evidence="2">The sequence shown here is derived from an EMBL/GenBank/DDBJ whole genome shotgun (WGS) entry which is preliminary data.</text>
</comment>